<dbReference type="EMBL" id="CM056741">
    <property type="protein sequence ID" value="KAJ8684711.1"/>
    <property type="molecule type" value="Genomic_DNA"/>
</dbReference>
<keyword evidence="2" id="KW-1185">Reference proteome</keyword>
<evidence type="ECO:0000313" key="2">
    <source>
        <dbReference type="Proteomes" id="UP001239111"/>
    </source>
</evidence>
<accession>A0ACC2PMM0</accession>
<protein>
    <submittedName>
        <fullName evidence="1">Uncharacterized protein</fullName>
    </submittedName>
</protein>
<evidence type="ECO:0000313" key="1">
    <source>
        <dbReference type="EMBL" id="KAJ8684711.1"/>
    </source>
</evidence>
<comment type="caution">
    <text evidence="1">The sequence shown here is derived from an EMBL/GenBank/DDBJ whole genome shotgun (WGS) entry which is preliminary data.</text>
</comment>
<sequence>MNDYIENRMVRNVRGNLVKPSLNEVTSWVRKAWDKINEKTVKNSLRAAYLDKSCPFGDTAIAKHDRIGPMLLAKLRSGDLSQNAPEPDNVPELDDVSVILE</sequence>
<dbReference type="Proteomes" id="UP001239111">
    <property type="component" value="Chromosome 1"/>
</dbReference>
<proteinExistence type="predicted"/>
<name>A0ACC2PMM0_9HYME</name>
<gene>
    <name evidence="1" type="ORF">QAD02_020504</name>
</gene>
<organism evidence="1 2">
    <name type="scientific">Eretmocerus hayati</name>
    <dbReference type="NCBI Taxonomy" id="131215"/>
    <lineage>
        <taxon>Eukaryota</taxon>
        <taxon>Metazoa</taxon>
        <taxon>Ecdysozoa</taxon>
        <taxon>Arthropoda</taxon>
        <taxon>Hexapoda</taxon>
        <taxon>Insecta</taxon>
        <taxon>Pterygota</taxon>
        <taxon>Neoptera</taxon>
        <taxon>Endopterygota</taxon>
        <taxon>Hymenoptera</taxon>
        <taxon>Apocrita</taxon>
        <taxon>Proctotrupomorpha</taxon>
        <taxon>Chalcidoidea</taxon>
        <taxon>Aphelinidae</taxon>
        <taxon>Aphelininae</taxon>
        <taxon>Eretmocerus</taxon>
    </lineage>
</organism>
<reference evidence="1" key="1">
    <citation type="submission" date="2023-04" db="EMBL/GenBank/DDBJ databases">
        <title>A chromosome-level genome assembly of the parasitoid wasp Eretmocerus hayati.</title>
        <authorList>
            <person name="Zhong Y."/>
            <person name="Liu S."/>
            <person name="Liu Y."/>
        </authorList>
    </citation>
    <scope>NUCLEOTIDE SEQUENCE</scope>
    <source>
        <strain evidence="1">ZJU_SS_LIU_2023</strain>
    </source>
</reference>